<accession>A0A833SRW2</accession>
<dbReference type="AlphaFoldDB" id="A0A833SRW2"/>
<dbReference type="EMBL" id="WSZM01001470">
    <property type="protein sequence ID" value="KAF4027416.1"/>
    <property type="molecule type" value="Genomic_DNA"/>
</dbReference>
<dbReference type="Proteomes" id="UP000602510">
    <property type="component" value="Unassembled WGS sequence"/>
</dbReference>
<protein>
    <submittedName>
        <fullName evidence="1">Uncharacterized protein</fullName>
    </submittedName>
</protein>
<sequence>MGCNPAQAAFGRDMMFDVPENAVRDTHEYVPGDLIMVSDNDPRRAKLDPIYAGPYEADAVRSNGTIVANKQRFQEIIHLLWLRPEMEDSVMM</sequence>
<evidence type="ECO:0000313" key="2">
    <source>
        <dbReference type="Proteomes" id="UP000602510"/>
    </source>
</evidence>
<proteinExistence type="predicted"/>
<gene>
    <name evidence="1" type="ORF">GN244_ATG20983</name>
</gene>
<reference evidence="1" key="1">
    <citation type="submission" date="2020-04" db="EMBL/GenBank/DDBJ databases">
        <title>Hybrid Assembly of Korean Phytophthora infestans isolates.</title>
        <authorList>
            <person name="Prokchorchik M."/>
            <person name="Lee Y."/>
            <person name="Seo J."/>
            <person name="Cho J.-H."/>
            <person name="Park Y.-E."/>
            <person name="Jang D.-C."/>
            <person name="Im J.-S."/>
            <person name="Choi J.-G."/>
            <person name="Park H.-J."/>
            <person name="Lee G.-B."/>
            <person name="Lee Y.-G."/>
            <person name="Hong S.-Y."/>
            <person name="Cho K."/>
            <person name="Sohn K.H."/>
        </authorList>
    </citation>
    <scope>NUCLEOTIDE SEQUENCE</scope>
    <source>
        <strain evidence="1">KR_1_A1</strain>
    </source>
</reference>
<keyword evidence="2" id="KW-1185">Reference proteome</keyword>
<evidence type="ECO:0000313" key="1">
    <source>
        <dbReference type="EMBL" id="KAF4027416.1"/>
    </source>
</evidence>
<name>A0A833SRW2_PHYIN</name>
<comment type="caution">
    <text evidence="1">The sequence shown here is derived from an EMBL/GenBank/DDBJ whole genome shotgun (WGS) entry which is preliminary data.</text>
</comment>
<organism evidence="1 2">
    <name type="scientific">Phytophthora infestans</name>
    <name type="common">Potato late blight agent</name>
    <name type="synonym">Botrytis infestans</name>
    <dbReference type="NCBI Taxonomy" id="4787"/>
    <lineage>
        <taxon>Eukaryota</taxon>
        <taxon>Sar</taxon>
        <taxon>Stramenopiles</taxon>
        <taxon>Oomycota</taxon>
        <taxon>Peronosporomycetes</taxon>
        <taxon>Peronosporales</taxon>
        <taxon>Peronosporaceae</taxon>
        <taxon>Phytophthora</taxon>
    </lineage>
</organism>